<dbReference type="Gene3D" id="3.30.470.20">
    <property type="entry name" value="ATP-grasp fold, B domain"/>
    <property type="match status" value="1"/>
</dbReference>
<organism evidence="6 7">
    <name type="scientific">Coccomyxa viridis</name>
    <dbReference type="NCBI Taxonomy" id="1274662"/>
    <lineage>
        <taxon>Eukaryota</taxon>
        <taxon>Viridiplantae</taxon>
        <taxon>Chlorophyta</taxon>
        <taxon>core chlorophytes</taxon>
        <taxon>Trebouxiophyceae</taxon>
        <taxon>Trebouxiophyceae incertae sedis</taxon>
        <taxon>Coccomyxaceae</taxon>
        <taxon>Coccomyxa</taxon>
    </lineage>
</organism>
<reference evidence="6 7" key="1">
    <citation type="submission" date="2023-10" db="EMBL/GenBank/DDBJ databases">
        <authorList>
            <person name="Maclean D."/>
            <person name="Macfadyen A."/>
        </authorList>
    </citation>
    <scope>NUCLEOTIDE SEQUENCE [LARGE SCALE GENOMIC DNA]</scope>
</reference>
<dbReference type="PANTHER" id="PTHR12241">
    <property type="entry name" value="TUBULIN POLYGLUTAMYLASE"/>
    <property type="match status" value="1"/>
</dbReference>
<keyword evidence="2" id="KW-0547">Nucleotide-binding</keyword>
<dbReference type="PROSITE" id="PS51221">
    <property type="entry name" value="TTL"/>
    <property type="match status" value="1"/>
</dbReference>
<dbReference type="AlphaFoldDB" id="A0AAV1IDM4"/>
<dbReference type="Proteomes" id="UP001314263">
    <property type="component" value="Unassembled WGS sequence"/>
</dbReference>
<dbReference type="GO" id="GO:0000226">
    <property type="term" value="P:microtubule cytoskeleton organization"/>
    <property type="evidence" value="ECO:0007669"/>
    <property type="project" value="TreeGrafter"/>
</dbReference>
<keyword evidence="7" id="KW-1185">Reference proteome</keyword>
<evidence type="ECO:0000256" key="3">
    <source>
        <dbReference type="ARBA" id="ARBA00022840"/>
    </source>
</evidence>
<evidence type="ECO:0000313" key="7">
    <source>
        <dbReference type="Proteomes" id="UP001314263"/>
    </source>
</evidence>
<dbReference type="GO" id="GO:0015631">
    <property type="term" value="F:tubulin binding"/>
    <property type="evidence" value="ECO:0007669"/>
    <property type="project" value="TreeGrafter"/>
</dbReference>
<evidence type="ECO:0000256" key="2">
    <source>
        <dbReference type="ARBA" id="ARBA00022741"/>
    </source>
</evidence>
<proteinExistence type="predicted"/>
<keyword evidence="1" id="KW-0436">Ligase</keyword>
<comment type="catalytic activity">
    <reaction evidence="5">
        <text>L-glutamyl-[protein] + L-glutamate + ATP = gamma-L-glutamyl-L-glutamyl-[protein] + ADP + phosphate + H(+)</text>
        <dbReference type="Rhea" id="RHEA:60144"/>
        <dbReference type="Rhea" id="RHEA-COMP:10208"/>
        <dbReference type="Rhea" id="RHEA-COMP:15517"/>
        <dbReference type="ChEBI" id="CHEBI:15378"/>
        <dbReference type="ChEBI" id="CHEBI:29973"/>
        <dbReference type="ChEBI" id="CHEBI:29985"/>
        <dbReference type="ChEBI" id="CHEBI:30616"/>
        <dbReference type="ChEBI" id="CHEBI:43474"/>
        <dbReference type="ChEBI" id="CHEBI:143622"/>
        <dbReference type="ChEBI" id="CHEBI:456216"/>
    </reaction>
    <physiologicalReaction direction="left-to-right" evidence="5">
        <dbReference type="Rhea" id="RHEA:60145"/>
    </physiologicalReaction>
</comment>
<dbReference type="GO" id="GO:0036064">
    <property type="term" value="C:ciliary basal body"/>
    <property type="evidence" value="ECO:0007669"/>
    <property type="project" value="TreeGrafter"/>
</dbReference>
<keyword evidence="3" id="KW-0067">ATP-binding</keyword>
<gene>
    <name evidence="6" type="ORF">CVIRNUC_008458</name>
</gene>
<dbReference type="SUPFAM" id="SSF56059">
    <property type="entry name" value="Glutathione synthetase ATP-binding domain-like"/>
    <property type="match status" value="1"/>
</dbReference>
<dbReference type="Pfam" id="PF03133">
    <property type="entry name" value="TTL"/>
    <property type="match status" value="2"/>
</dbReference>
<dbReference type="GO" id="GO:0070740">
    <property type="term" value="F:tubulin-glutamic acid ligase activity"/>
    <property type="evidence" value="ECO:0007669"/>
    <property type="project" value="TreeGrafter"/>
</dbReference>
<dbReference type="PANTHER" id="PTHR12241:SF145">
    <property type="entry name" value="TUBULIN POLYGLUTAMYLASE TTLL5"/>
    <property type="match status" value="1"/>
</dbReference>
<comment type="caution">
    <text evidence="6">The sequence shown here is derived from an EMBL/GenBank/DDBJ whole genome shotgun (WGS) entry which is preliminary data.</text>
</comment>
<evidence type="ECO:0000256" key="1">
    <source>
        <dbReference type="ARBA" id="ARBA00022598"/>
    </source>
</evidence>
<dbReference type="GO" id="GO:0005524">
    <property type="term" value="F:ATP binding"/>
    <property type="evidence" value="ECO:0007669"/>
    <property type="project" value="UniProtKB-KW"/>
</dbReference>
<dbReference type="InterPro" id="IPR004344">
    <property type="entry name" value="TTL/TTLL_fam"/>
</dbReference>
<name>A0AAV1IDM4_9CHLO</name>
<sequence>MSKWALGALPARLRQRKVALILVYISIIGKLDINAAEKPVRFWIEEYAFGEGETTILREQIKASGNQAVISGETLTRFLSTKGYFVPRQWDVYWANRQACLKALPHTEPGQRVNCIPGITALTDKRRLIETLVSVYGEGAFEVVPRTFLLPEQYLEWQAWMRANKEKKNNGRLWVLKSNAHRGQGVNVLPQHQAIKAALHSGFQEDEPAELVQEYKAEQYTIAGRKFYLRVWAVITSVVPLRAYLFKGGVLPFGSLKAEAAGTATCASDEPECAADEESGYREGDDLIVNLWRNRGDAVIWSVADFEAHLAQSGSQQAFEGLWASVQRSIGLALAAGRRSMHVGAAEYPHPPGVAFELVGVDFLVDSALRPWLLEFNAVPSMARQVLTGGMTRRKDILNAFDQEKEAVMSSLFKLMLVNTGPRKRQHSESDAGNSQQNLYGSGHEEVLAARNMSFQPLCAMQEALKLCAENQPLALRTTHTGGHTMIVSALRVTKKALEYIPCQITKRLMALLRPKLQLVLMASIPGFDRVLLSMKLLAEGPGWCPGGMRAVRRLHVSEIDMMFCQQLQGASV</sequence>
<evidence type="ECO:0000313" key="6">
    <source>
        <dbReference type="EMBL" id="CAK0785252.1"/>
    </source>
</evidence>
<evidence type="ECO:0000256" key="5">
    <source>
        <dbReference type="ARBA" id="ARBA00049274"/>
    </source>
</evidence>
<accession>A0AAV1IDM4</accession>
<dbReference type="EMBL" id="CAUYUE010000012">
    <property type="protein sequence ID" value="CAK0785252.1"/>
    <property type="molecule type" value="Genomic_DNA"/>
</dbReference>
<protein>
    <recommendedName>
        <fullName evidence="4">Tubulin--tyrosine ligase-like protein 5</fullName>
    </recommendedName>
</protein>
<evidence type="ECO:0000256" key="4">
    <source>
        <dbReference type="ARBA" id="ARBA00041448"/>
    </source>
</evidence>